<dbReference type="PANTHER" id="PTHR42683">
    <property type="entry name" value="ALDEHYDE REDUCTASE"/>
    <property type="match status" value="1"/>
</dbReference>
<dbReference type="PROSITE" id="PS00059">
    <property type="entry name" value="ADH_ZINC"/>
    <property type="match status" value="1"/>
</dbReference>
<dbReference type="InterPro" id="IPR047109">
    <property type="entry name" value="CAD-like"/>
</dbReference>
<evidence type="ECO:0000256" key="2">
    <source>
        <dbReference type="ARBA" id="ARBA00022723"/>
    </source>
</evidence>
<dbReference type="InterPro" id="IPR013154">
    <property type="entry name" value="ADH-like_N"/>
</dbReference>
<dbReference type="RefSeq" id="XP_008713307.1">
    <property type="nucleotide sequence ID" value="XM_008715085.1"/>
</dbReference>
<dbReference type="InterPro" id="IPR036291">
    <property type="entry name" value="NAD(P)-bd_dom_sf"/>
</dbReference>
<evidence type="ECO:0000256" key="4">
    <source>
        <dbReference type="ARBA" id="ARBA00023002"/>
    </source>
</evidence>
<dbReference type="SUPFAM" id="SSF50129">
    <property type="entry name" value="GroES-like"/>
    <property type="match status" value="1"/>
</dbReference>
<dbReference type="Proteomes" id="UP000030752">
    <property type="component" value="Unassembled WGS sequence"/>
</dbReference>
<keyword evidence="4" id="KW-0560">Oxidoreductase</keyword>
<evidence type="ECO:0000313" key="8">
    <source>
        <dbReference type="Proteomes" id="UP000030752"/>
    </source>
</evidence>
<dbReference type="FunFam" id="3.40.50.720:FF:000022">
    <property type="entry name" value="Cinnamyl alcohol dehydrogenase"/>
    <property type="match status" value="1"/>
</dbReference>
<dbReference type="CDD" id="cd05283">
    <property type="entry name" value="CAD1"/>
    <property type="match status" value="1"/>
</dbReference>
<dbReference type="AlphaFoldDB" id="W2SA02"/>
<dbReference type="eggNOG" id="KOG0023">
    <property type="taxonomic scope" value="Eukaryota"/>
</dbReference>
<evidence type="ECO:0000256" key="5">
    <source>
        <dbReference type="RuleBase" id="RU361277"/>
    </source>
</evidence>
<dbReference type="GeneID" id="19977753"/>
<reference evidence="7 8" key="1">
    <citation type="submission" date="2013-03" db="EMBL/GenBank/DDBJ databases">
        <title>The Genome Sequence of Phialophora europaea CBS 101466.</title>
        <authorList>
            <consortium name="The Broad Institute Genomics Platform"/>
            <person name="Cuomo C."/>
            <person name="de Hoog S."/>
            <person name="Gorbushina A."/>
            <person name="Walker B."/>
            <person name="Young S.K."/>
            <person name="Zeng Q."/>
            <person name="Gargeya S."/>
            <person name="Fitzgerald M."/>
            <person name="Haas B."/>
            <person name="Abouelleil A."/>
            <person name="Allen A.W."/>
            <person name="Alvarado L."/>
            <person name="Arachchi H.M."/>
            <person name="Berlin A.M."/>
            <person name="Chapman S.B."/>
            <person name="Gainer-Dewar J."/>
            <person name="Goldberg J."/>
            <person name="Griggs A."/>
            <person name="Gujja S."/>
            <person name="Hansen M."/>
            <person name="Howarth C."/>
            <person name="Imamovic A."/>
            <person name="Ireland A."/>
            <person name="Larimer J."/>
            <person name="McCowan C."/>
            <person name="Murphy C."/>
            <person name="Pearson M."/>
            <person name="Poon T.W."/>
            <person name="Priest M."/>
            <person name="Roberts A."/>
            <person name="Saif S."/>
            <person name="Shea T."/>
            <person name="Sisk P."/>
            <person name="Sykes S."/>
            <person name="Wortman J."/>
            <person name="Nusbaum C."/>
            <person name="Birren B."/>
        </authorList>
    </citation>
    <scope>NUCLEOTIDE SEQUENCE [LARGE SCALE GENOMIC DNA]</scope>
    <source>
        <strain evidence="7 8">CBS 101466</strain>
    </source>
</reference>
<comment type="similarity">
    <text evidence="5">Belongs to the zinc-containing alcohol dehydrogenase family.</text>
</comment>
<dbReference type="Gene3D" id="3.40.50.720">
    <property type="entry name" value="NAD(P)-binding Rossmann-like Domain"/>
    <property type="match status" value="1"/>
</dbReference>
<evidence type="ECO:0000259" key="6">
    <source>
        <dbReference type="SMART" id="SM00829"/>
    </source>
</evidence>
<dbReference type="EMBL" id="KB822714">
    <property type="protein sequence ID" value="ETN44744.1"/>
    <property type="molecule type" value="Genomic_DNA"/>
</dbReference>
<dbReference type="GO" id="GO:0008270">
    <property type="term" value="F:zinc ion binding"/>
    <property type="evidence" value="ECO:0007669"/>
    <property type="project" value="InterPro"/>
</dbReference>
<gene>
    <name evidence="7" type="ORF">HMPREF1541_10414</name>
</gene>
<dbReference type="InterPro" id="IPR020843">
    <property type="entry name" value="ER"/>
</dbReference>
<dbReference type="InterPro" id="IPR011032">
    <property type="entry name" value="GroES-like_sf"/>
</dbReference>
<dbReference type="InParanoid" id="W2SA02"/>
<keyword evidence="3 5" id="KW-0862">Zinc</keyword>
<feature type="domain" description="Enoyl reductase (ER)" evidence="6">
    <location>
        <begin position="19"/>
        <end position="351"/>
    </location>
</feature>
<dbReference type="InterPro" id="IPR002328">
    <property type="entry name" value="ADH_Zn_CS"/>
</dbReference>
<evidence type="ECO:0000256" key="1">
    <source>
        <dbReference type="ARBA" id="ARBA00001947"/>
    </source>
</evidence>
<dbReference type="OrthoDB" id="1879366at2759"/>
<dbReference type="GO" id="GO:0016616">
    <property type="term" value="F:oxidoreductase activity, acting on the CH-OH group of donors, NAD or NADP as acceptor"/>
    <property type="evidence" value="ECO:0007669"/>
    <property type="project" value="InterPro"/>
</dbReference>
<evidence type="ECO:0000313" key="7">
    <source>
        <dbReference type="EMBL" id="ETN44744.1"/>
    </source>
</evidence>
<dbReference type="VEuPathDB" id="FungiDB:HMPREF1541_10414"/>
<dbReference type="STRING" id="1220924.W2SA02"/>
<dbReference type="InterPro" id="IPR013149">
    <property type="entry name" value="ADH-like_C"/>
</dbReference>
<sequence>MAYPDTFQGFASQSHERWTDFELLVFKPKTWSEDDVDIEITHCGVCGSDVHMISGGWKIPKYPLVVGHEVAGIARRVGRNVKDIQVGDVVGCGAQIGSCGSCRSCRDGHENYCLRGFVDTYDGHWPDGTRTQGGYADYIRVDGHFVFKIPDALSPDQVAPMLCGGLTVFAPLVQNGCGKGKKVGVVGIGGLGHYAVQFAAALGAEVWALSHSPSKRDDCLKMGATHFVDTSGKNWHQDLEQTLDIVVSTSDCDEGFPLKECMSLLRPLGRFMTVGMPNKALPTIHATDFLPNGCTIGATHIGNRREALAMLEVAAKNDVRSWIHTERMSSAGCKKVVESVSKGGARYRWVLKVEPDSFPQTNGLTNGHQSAS</sequence>
<keyword evidence="2 5" id="KW-0479">Metal-binding</keyword>
<dbReference type="Pfam" id="PF08240">
    <property type="entry name" value="ADH_N"/>
    <property type="match status" value="1"/>
</dbReference>
<dbReference type="SUPFAM" id="SSF51735">
    <property type="entry name" value="NAD(P)-binding Rossmann-fold domains"/>
    <property type="match status" value="1"/>
</dbReference>
<name>W2SA02_CYPE1</name>
<organism evidence="7 8">
    <name type="scientific">Cyphellophora europaea (strain CBS 101466)</name>
    <name type="common">Phialophora europaea</name>
    <dbReference type="NCBI Taxonomy" id="1220924"/>
    <lineage>
        <taxon>Eukaryota</taxon>
        <taxon>Fungi</taxon>
        <taxon>Dikarya</taxon>
        <taxon>Ascomycota</taxon>
        <taxon>Pezizomycotina</taxon>
        <taxon>Eurotiomycetes</taxon>
        <taxon>Chaetothyriomycetidae</taxon>
        <taxon>Chaetothyriales</taxon>
        <taxon>Cyphellophoraceae</taxon>
        <taxon>Cyphellophora</taxon>
    </lineage>
</organism>
<proteinExistence type="inferred from homology"/>
<dbReference type="SMART" id="SM00829">
    <property type="entry name" value="PKS_ER"/>
    <property type="match status" value="1"/>
</dbReference>
<dbReference type="HOGENOM" id="CLU_026673_20_2_1"/>
<dbReference type="Pfam" id="PF00107">
    <property type="entry name" value="ADH_zinc_N"/>
    <property type="match status" value="1"/>
</dbReference>
<dbReference type="Gene3D" id="3.90.180.10">
    <property type="entry name" value="Medium-chain alcohol dehydrogenases, catalytic domain"/>
    <property type="match status" value="1"/>
</dbReference>
<protein>
    <recommendedName>
        <fullName evidence="6">Enoyl reductase (ER) domain-containing protein</fullName>
    </recommendedName>
</protein>
<comment type="cofactor">
    <cofactor evidence="1 5">
        <name>Zn(2+)</name>
        <dbReference type="ChEBI" id="CHEBI:29105"/>
    </cofactor>
</comment>
<evidence type="ECO:0000256" key="3">
    <source>
        <dbReference type="ARBA" id="ARBA00022833"/>
    </source>
</evidence>
<keyword evidence="8" id="KW-1185">Reference proteome</keyword>
<accession>W2SA02</accession>